<dbReference type="EMBL" id="JAUUTY010000002">
    <property type="protein sequence ID" value="KAK1686359.1"/>
    <property type="molecule type" value="Genomic_DNA"/>
</dbReference>
<comment type="caution">
    <text evidence="5">The sequence shown here is derived from an EMBL/GenBank/DDBJ whole genome shotgun (WGS) entry which is preliminary data.</text>
</comment>
<comment type="similarity">
    <text evidence="1 3">Belongs to the EXO70 family.</text>
</comment>
<dbReference type="AlphaFoldDB" id="A0AAD8WZZ0"/>
<proteinExistence type="inferred from homology"/>
<evidence type="ECO:0000256" key="2">
    <source>
        <dbReference type="ARBA" id="ARBA00022448"/>
    </source>
</evidence>
<reference evidence="5" key="1">
    <citation type="submission" date="2023-07" db="EMBL/GenBank/DDBJ databases">
        <title>A chromosome-level genome assembly of Lolium multiflorum.</title>
        <authorList>
            <person name="Chen Y."/>
            <person name="Copetti D."/>
            <person name="Kolliker R."/>
            <person name="Studer B."/>
        </authorList>
    </citation>
    <scope>NUCLEOTIDE SEQUENCE</scope>
    <source>
        <strain evidence="5">02402/16</strain>
        <tissue evidence="5">Leaf</tissue>
    </source>
</reference>
<dbReference type="GO" id="GO:0005546">
    <property type="term" value="F:phosphatidylinositol-4,5-bisphosphate binding"/>
    <property type="evidence" value="ECO:0007669"/>
    <property type="project" value="InterPro"/>
</dbReference>
<dbReference type="GO" id="GO:0015031">
    <property type="term" value="P:protein transport"/>
    <property type="evidence" value="ECO:0007669"/>
    <property type="project" value="UniProtKB-KW"/>
</dbReference>
<evidence type="ECO:0000256" key="3">
    <source>
        <dbReference type="RuleBase" id="RU365026"/>
    </source>
</evidence>
<keyword evidence="6" id="KW-1185">Reference proteome</keyword>
<sequence length="538" mass="61147">MAGRLALAPELGEWDNRDPAQSPPRNFYRDLIRNVGVARRRCNRQPVHTGSTSTYSSYSSASGASNPYFYQPNNSYCSSRSSSHSGAIADFGAHDHELTKIARRMVSDGYAQRMVTAFSGGPDCACLETWFMELDVHWVLQLHEEHGLPPDLQDKTSAASHQELIERWIRALTVIAASIVELVLIVTVDEMPAVARFGKASMAKMLVFVGAIIPAIEADMIGTLVDMYVWVSSASYRFTPLLISREAQTILDEIGRSLSRLREAISSTTEAARTFIEDEDSNWAIAIQRGRGEVHECTRLMVDFIRYLVNAEGSMRNTAHSHDTTYLRGLIHDYVHYLKDLLLRKSDLCLDLSLRYLFLLNNFYLVTNRFEPLPGGHWGLTPECKKFMDSYLDVSWGHVLSHVQKKVFVDTALDVSCGPVLFGIPRKGLHGSGQHRKNTSSLAKFNSAFHQMYQAQKFWKVPFPRLRHVLRESITEKVISVYGYYLEKHPDLEKHISCHRVISAPSYWYFMKKNRELENLISSSPDVLKEMLAELFER</sequence>
<dbReference type="InterPro" id="IPR004140">
    <property type="entry name" value="Exo70"/>
</dbReference>
<dbReference type="InterPro" id="IPR046364">
    <property type="entry name" value="Exo70_C"/>
</dbReference>
<gene>
    <name evidence="5" type="ORF">QYE76_047207</name>
</gene>
<evidence type="ECO:0000313" key="6">
    <source>
        <dbReference type="Proteomes" id="UP001231189"/>
    </source>
</evidence>
<keyword evidence="2 3" id="KW-0813">Transport</keyword>
<keyword evidence="3" id="KW-0653">Protein transport</keyword>
<dbReference type="Gene3D" id="1.20.1280.170">
    <property type="entry name" value="Exocyst complex component Exo70"/>
    <property type="match status" value="1"/>
</dbReference>
<keyword evidence="3" id="KW-0268">Exocytosis</keyword>
<dbReference type="InterPro" id="IPR016159">
    <property type="entry name" value="Cullin_repeat-like_dom_sf"/>
</dbReference>
<protein>
    <recommendedName>
        <fullName evidence="3">Exocyst subunit Exo70 family protein</fullName>
    </recommendedName>
</protein>
<dbReference type="GO" id="GO:0006887">
    <property type="term" value="P:exocytosis"/>
    <property type="evidence" value="ECO:0007669"/>
    <property type="project" value="UniProtKB-KW"/>
</dbReference>
<dbReference type="GO" id="GO:0000145">
    <property type="term" value="C:exocyst"/>
    <property type="evidence" value="ECO:0007669"/>
    <property type="project" value="InterPro"/>
</dbReference>
<dbReference type="Proteomes" id="UP001231189">
    <property type="component" value="Unassembled WGS sequence"/>
</dbReference>
<dbReference type="PANTHER" id="PTHR12542:SF170">
    <property type="entry name" value="EXOCYST SUBUNIT EXO70 FAMILY PROTEIN"/>
    <property type="match status" value="1"/>
</dbReference>
<name>A0AAD8WZZ0_LOLMU</name>
<dbReference type="Pfam" id="PF03081">
    <property type="entry name" value="Exo70_C"/>
    <property type="match status" value="1"/>
</dbReference>
<accession>A0AAD8WZZ0</accession>
<comment type="function">
    <text evidence="3">Component of the exocyst complex.</text>
</comment>
<feature type="domain" description="Exocyst complex subunit Exo70 C-terminal" evidence="4">
    <location>
        <begin position="195"/>
        <end position="495"/>
    </location>
</feature>
<dbReference type="SUPFAM" id="SSF74788">
    <property type="entry name" value="Cullin repeat-like"/>
    <property type="match status" value="1"/>
</dbReference>
<evidence type="ECO:0000256" key="1">
    <source>
        <dbReference type="ARBA" id="ARBA00006756"/>
    </source>
</evidence>
<evidence type="ECO:0000313" key="5">
    <source>
        <dbReference type="EMBL" id="KAK1686359.1"/>
    </source>
</evidence>
<dbReference type="PANTHER" id="PTHR12542">
    <property type="entry name" value="EXOCYST COMPLEX PROTEIN EXO70"/>
    <property type="match status" value="1"/>
</dbReference>
<organism evidence="5 6">
    <name type="scientific">Lolium multiflorum</name>
    <name type="common">Italian ryegrass</name>
    <name type="synonym">Lolium perenne subsp. multiflorum</name>
    <dbReference type="NCBI Taxonomy" id="4521"/>
    <lineage>
        <taxon>Eukaryota</taxon>
        <taxon>Viridiplantae</taxon>
        <taxon>Streptophyta</taxon>
        <taxon>Embryophyta</taxon>
        <taxon>Tracheophyta</taxon>
        <taxon>Spermatophyta</taxon>
        <taxon>Magnoliopsida</taxon>
        <taxon>Liliopsida</taxon>
        <taxon>Poales</taxon>
        <taxon>Poaceae</taxon>
        <taxon>BOP clade</taxon>
        <taxon>Pooideae</taxon>
        <taxon>Poodae</taxon>
        <taxon>Poeae</taxon>
        <taxon>Poeae Chloroplast Group 2 (Poeae type)</taxon>
        <taxon>Loliodinae</taxon>
        <taxon>Loliinae</taxon>
        <taxon>Lolium</taxon>
    </lineage>
</organism>
<evidence type="ECO:0000259" key="4">
    <source>
        <dbReference type="Pfam" id="PF03081"/>
    </source>
</evidence>